<comment type="caution">
    <text evidence="2">The sequence shown here is derived from an EMBL/GenBank/DDBJ whole genome shotgun (WGS) entry which is preliminary data.</text>
</comment>
<reference evidence="2 3" key="1">
    <citation type="submission" date="2018-06" db="EMBL/GenBank/DDBJ databases">
        <title>Genomic Encyclopedia of Archaeal and Bacterial Type Strains, Phase II (KMG-II): from individual species to whole genera.</title>
        <authorList>
            <person name="Goeker M."/>
        </authorList>
    </citation>
    <scope>NUCLEOTIDE SEQUENCE [LARGE SCALE GENOMIC DNA]</scope>
    <source>
        <strain evidence="2 3">DSM 29821</strain>
    </source>
</reference>
<dbReference type="EMBL" id="QLMA01000001">
    <property type="protein sequence ID" value="RAJ87951.1"/>
    <property type="molecule type" value="Genomic_DNA"/>
</dbReference>
<feature type="region of interest" description="Disordered" evidence="1">
    <location>
        <begin position="1"/>
        <end position="23"/>
    </location>
</feature>
<name>A0A327WEG4_9BACT</name>
<gene>
    <name evidence="2" type="ORF">CLV59_101716</name>
</gene>
<evidence type="ECO:0000256" key="1">
    <source>
        <dbReference type="SAM" id="MobiDB-lite"/>
    </source>
</evidence>
<evidence type="ECO:0000313" key="3">
    <source>
        <dbReference type="Proteomes" id="UP000249819"/>
    </source>
</evidence>
<sequence length="39" mass="4538">MNSLSMSNSNPSRRINVGSKREKMLKTSYQMDIQMMSQQ</sequence>
<feature type="compositionally biased region" description="Low complexity" evidence="1">
    <location>
        <begin position="1"/>
        <end position="12"/>
    </location>
</feature>
<accession>A0A327WEG4</accession>
<organism evidence="2 3">
    <name type="scientific">Chitinophaga dinghuensis</name>
    <dbReference type="NCBI Taxonomy" id="1539050"/>
    <lineage>
        <taxon>Bacteria</taxon>
        <taxon>Pseudomonadati</taxon>
        <taxon>Bacteroidota</taxon>
        <taxon>Chitinophagia</taxon>
        <taxon>Chitinophagales</taxon>
        <taxon>Chitinophagaceae</taxon>
        <taxon>Chitinophaga</taxon>
    </lineage>
</organism>
<dbReference type="Proteomes" id="UP000249819">
    <property type="component" value="Unassembled WGS sequence"/>
</dbReference>
<proteinExistence type="predicted"/>
<protein>
    <submittedName>
        <fullName evidence="2">Uncharacterized protein</fullName>
    </submittedName>
</protein>
<evidence type="ECO:0000313" key="2">
    <source>
        <dbReference type="EMBL" id="RAJ87951.1"/>
    </source>
</evidence>
<keyword evidence="3" id="KW-1185">Reference proteome</keyword>
<dbReference type="AlphaFoldDB" id="A0A327WEG4"/>